<dbReference type="PRINTS" id="PR00035">
    <property type="entry name" value="HTHGNTR"/>
</dbReference>
<dbReference type="EMBL" id="QWEH01000010">
    <property type="protein sequence ID" value="RHW31028.1"/>
    <property type="molecule type" value="Genomic_DNA"/>
</dbReference>
<dbReference type="GO" id="GO:0003700">
    <property type="term" value="F:DNA-binding transcription factor activity"/>
    <property type="evidence" value="ECO:0007669"/>
    <property type="project" value="InterPro"/>
</dbReference>
<sequence>MVSDKRKTAEIVLEKIVGNFLKNHLETGDKLPSERELARLFGVSRNSVREALQILALKDIIEIKRGGGSYVKQSDAQLILDELFEKVVTAENHLIFEMLEVRRALEIEAVSLAAKRATGEDLNNIRKALEQMAVTIDETEIGVQADLHFHMYIVAASHNSILIHLAQTLIKQMEETIRTTRQNRFKDADRYEETFNEHKEIYLAIASGDDILAKSLMEEHITRVRKELSENSLPKFIA</sequence>
<dbReference type="InterPro" id="IPR036388">
    <property type="entry name" value="WH-like_DNA-bd_sf"/>
</dbReference>
<dbReference type="Pfam" id="PF07729">
    <property type="entry name" value="FCD"/>
    <property type="match status" value="1"/>
</dbReference>
<evidence type="ECO:0000313" key="6">
    <source>
        <dbReference type="Proteomes" id="UP000285456"/>
    </source>
</evidence>
<dbReference type="SMART" id="SM00345">
    <property type="entry name" value="HTH_GNTR"/>
    <property type="match status" value="1"/>
</dbReference>
<gene>
    <name evidence="5" type="ORF">D1B32_14740</name>
</gene>
<accession>A0A417YEE1</accession>
<dbReference type="InterPro" id="IPR008920">
    <property type="entry name" value="TF_FadR/GntR_C"/>
</dbReference>
<dbReference type="Proteomes" id="UP000285456">
    <property type="component" value="Unassembled WGS sequence"/>
</dbReference>
<dbReference type="PANTHER" id="PTHR43537:SF5">
    <property type="entry name" value="UXU OPERON TRANSCRIPTIONAL REGULATOR"/>
    <property type="match status" value="1"/>
</dbReference>
<keyword evidence="3" id="KW-0804">Transcription</keyword>
<protein>
    <submittedName>
        <fullName evidence="5">FadR family transcriptional regulator</fullName>
    </submittedName>
</protein>
<dbReference type="OrthoDB" id="9782299at2"/>
<evidence type="ECO:0000313" key="5">
    <source>
        <dbReference type="EMBL" id="RHW31028.1"/>
    </source>
</evidence>
<dbReference type="GO" id="GO:0003677">
    <property type="term" value="F:DNA binding"/>
    <property type="evidence" value="ECO:0007669"/>
    <property type="project" value="UniProtKB-KW"/>
</dbReference>
<feature type="domain" description="HTH gntR-type" evidence="4">
    <location>
        <begin position="6"/>
        <end position="74"/>
    </location>
</feature>
<evidence type="ECO:0000256" key="1">
    <source>
        <dbReference type="ARBA" id="ARBA00023015"/>
    </source>
</evidence>
<evidence type="ECO:0000256" key="2">
    <source>
        <dbReference type="ARBA" id="ARBA00023125"/>
    </source>
</evidence>
<dbReference type="InterPro" id="IPR000524">
    <property type="entry name" value="Tscrpt_reg_HTH_GntR"/>
</dbReference>
<keyword evidence="1" id="KW-0805">Transcription regulation</keyword>
<dbReference type="Pfam" id="PF00392">
    <property type="entry name" value="GntR"/>
    <property type="match status" value="1"/>
</dbReference>
<evidence type="ECO:0000259" key="4">
    <source>
        <dbReference type="PROSITE" id="PS50949"/>
    </source>
</evidence>
<dbReference type="InterPro" id="IPR036390">
    <property type="entry name" value="WH_DNA-bd_sf"/>
</dbReference>
<keyword evidence="2" id="KW-0238">DNA-binding</keyword>
<dbReference type="SUPFAM" id="SSF46785">
    <property type="entry name" value="Winged helix' DNA-binding domain"/>
    <property type="match status" value="1"/>
</dbReference>
<dbReference type="Gene3D" id="1.10.10.10">
    <property type="entry name" value="Winged helix-like DNA-binding domain superfamily/Winged helix DNA-binding domain"/>
    <property type="match status" value="1"/>
</dbReference>
<dbReference type="CDD" id="cd07377">
    <property type="entry name" value="WHTH_GntR"/>
    <property type="match status" value="1"/>
</dbReference>
<comment type="caution">
    <text evidence="5">The sequence shown here is derived from an EMBL/GenBank/DDBJ whole genome shotgun (WGS) entry which is preliminary data.</text>
</comment>
<dbReference type="AlphaFoldDB" id="A0A417YEE1"/>
<evidence type="ECO:0000256" key="3">
    <source>
        <dbReference type="ARBA" id="ARBA00023163"/>
    </source>
</evidence>
<dbReference type="RefSeq" id="WP_095311745.1">
    <property type="nucleotide sequence ID" value="NZ_JAMAWL010000008.1"/>
</dbReference>
<dbReference type="InterPro" id="IPR011711">
    <property type="entry name" value="GntR_C"/>
</dbReference>
<keyword evidence="6" id="KW-1185">Reference proteome</keyword>
<dbReference type="SUPFAM" id="SSF48008">
    <property type="entry name" value="GntR ligand-binding domain-like"/>
    <property type="match status" value="1"/>
</dbReference>
<dbReference type="Gene3D" id="1.20.120.530">
    <property type="entry name" value="GntR ligand-binding domain-like"/>
    <property type="match status" value="1"/>
</dbReference>
<organism evidence="5 6">
    <name type="scientific">Oceanobacillus profundus</name>
    <dbReference type="NCBI Taxonomy" id="372463"/>
    <lineage>
        <taxon>Bacteria</taxon>
        <taxon>Bacillati</taxon>
        <taxon>Bacillota</taxon>
        <taxon>Bacilli</taxon>
        <taxon>Bacillales</taxon>
        <taxon>Bacillaceae</taxon>
        <taxon>Oceanobacillus</taxon>
    </lineage>
</organism>
<reference evidence="5 6" key="1">
    <citation type="journal article" date="2007" name="Int. J. Syst. Evol. Microbiol.">
        <title>Oceanobacillus profundus sp. nov., isolated from a deep-sea sediment core.</title>
        <authorList>
            <person name="Kim Y.G."/>
            <person name="Choi D.H."/>
            <person name="Hyun S."/>
            <person name="Cho B.C."/>
        </authorList>
    </citation>
    <scope>NUCLEOTIDE SEQUENCE [LARGE SCALE GENOMIC DNA]</scope>
    <source>
        <strain evidence="5 6">DSM 18246</strain>
    </source>
</reference>
<dbReference type="PANTHER" id="PTHR43537">
    <property type="entry name" value="TRANSCRIPTIONAL REGULATOR, GNTR FAMILY"/>
    <property type="match status" value="1"/>
</dbReference>
<proteinExistence type="predicted"/>
<dbReference type="SMART" id="SM00895">
    <property type="entry name" value="FCD"/>
    <property type="match status" value="1"/>
</dbReference>
<dbReference type="PROSITE" id="PS50949">
    <property type="entry name" value="HTH_GNTR"/>
    <property type="match status" value="1"/>
</dbReference>
<name>A0A417YEE1_9BACI</name>